<dbReference type="EMBL" id="VIGH01000006">
    <property type="protein sequence ID" value="TQF68322.1"/>
    <property type="molecule type" value="Genomic_DNA"/>
</dbReference>
<evidence type="ECO:0000313" key="2">
    <source>
        <dbReference type="EMBL" id="TQF68322.1"/>
    </source>
</evidence>
<accession>A0A541B7M1</accession>
<name>A0A541B7M1_9NOCA</name>
<dbReference type="PANTHER" id="PTHR34580">
    <property type="match status" value="1"/>
</dbReference>
<proteinExistence type="predicted"/>
<dbReference type="PANTHER" id="PTHR34580:SF3">
    <property type="entry name" value="PROTEIN PAFB"/>
    <property type="match status" value="1"/>
</dbReference>
<reference evidence="2 3" key="1">
    <citation type="submission" date="2019-06" db="EMBL/GenBank/DDBJ databases">
        <title>Rhodococcus spaelei sp. nov., isolated from a cave.</title>
        <authorList>
            <person name="Lee S.D."/>
        </authorList>
    </citation>
    <scope>NUCLEOTIDE SEQUENCE [LARGE SCALE GENOMIC DNA]</scope>
    <source>
        <strain evidence="2 3">C9-5</strain>
    </source>
</reference>
<gene>
    <name evidence="2" type="ORF">FK531_14595</name>
</gene>
<dbReference type="Proteomes" id="UP000316256">
    <property type="component" value="Unassembled WGS sequence"/>
</dbReference>
<comment type="caution">
    <text evidence="2">The sequence shown here is derived from an EMBL/GenBank/DDBJ whole genome shotgun (WGS) entry which is preliminary data.</text>
</comment>
<dbReference type="InterPro" id="IPR051534">
    <property type="entry name" value="CBASS_pafABC_assoc_protein"/>
</dbReference>
<feature type="domain" description="WYL" evidence="1">
    <location>
        <begin position="71"/>
        <end position="138"/>
    </location>
</feature>
<dbReference type="AlphaFoldDB" id="A0A541B7M1"/>
<protein>
    <submittedName>
        <fullName evidence="2">WYL domain-containing protein</fullName>
    </submittedName>
</protein>
<dbReference type="Pfam" id="PF13280">
    <property type="entry name" value="WYL"/>
    <property type="match status" value="1"/>
</dbReference>
<evidence type="ECO:0000313" key="3">
    <source>
        <dbReference type="Proteomes" id="UP000316256"/>
    </source>
</evidence>
<dbReference type="PROSITE" id="PS52050">
    <property type="entry name" value="WYL"/>
    <property type="match status" value="1"/>
</dbReference>
<sequence>MYFDDDQVVSIAIALGSASGTGAGIAEAAARALATVRRVLPTRLRARVDAVELTAVERTDGPAGLQASPDVLLAIGAAIRAHEELRFDYDTDGRPGVHDRPPRQVQPHHLVPWSGRWYLVAWVPGKEQWRTYRADRITPRVPTGPRFTPRTVPGADVGAFLSARFNGADDTSSEWPCAGEMILHAPIAAVAPFARDGVAEPLDAQRTRLRLGSWSWPALAASLAQFDAEIDVLGPTELVDAFAQLSARAARTAQARPPEEVASGEVDAAMR</sequence>
<dbReference type="InterPro" id="IPR026881">
    <property type="entry name" value="WYL_dom"/>
</dbReference>
<evidence type="ECO:0000259" key="1">
    <source>
        <dbReference type="Pfam" id="PF13280"/>
    </source>
</evidence>
<dbReference type="OrthoDB" id="8555652at2"/>
<keyword evidence="3" id="KW-1185">Reference proteome</keyword>
<organism evidence="2 3">
    <name type="scientific">Rhodococcus spelaei</name>
    <dbReference type="NCBI Taxonomy" id="2546320"/>
    <lineage>
        <taxon>Bacteria</taxon>
        <taxon>Bacillati</taxon>
        <taxon>Actinomycetota</taxon>
        <taxon>Actinomycetes</taxon>
        <taxon>Mycobacteriales</taxon>
        <taxon>Nocardiaceae</taxon>
        <taxon>Rhodococcus</taxon>
    </lineage>
</organism>